<accession>A0A5S9PLK8</accession>
<dbReference type="PROSITE" id="PS00618">
    <property type="entry name" value="RECF_2"/>
    <property type="match status" value="1"/>
</dbReference>
<evidence type="ECO:0000256" key="9">
    <source>
        <dbReference type="HAMAP-Rule" id="MF_00365"/>
    </source>
</evidence>
<keyword evidence="9 10" id="KW-0234">DNA repair</keyword>
<dbReference type="EMBL" id="CACSIK010000002">
    <property type="protein sequence ID" value="CAA0104691.1"/>
    <property type="molecule type" value="Genomic_DNA"/>
</dbReference>
<dbReference type="OrthoDB" id="9803889at2"/>
<dbReference type="NCBIfam" id="TIGR00611">
    <property type="entry name" value="recf"/>
    <property type="match status" value="1"/>
</dbReference>
<dbReference type="Gene3D" id="3.40.50.300">
    <property type="entry name" value="P-loop containing nucleotide triphosphate hydrolases"/>
    <property type="match status" value="1"/>
</dbReference>
<evidence type="ECO:0000256" key="10">
    <source>
        <dbReference type="RuleBase" id="RU000578"/>
    </source>
</evidence>
<dbReference type="InterPro" id="IPR018078">
    <property type="entry name" value="DNA-binding_RecF_CS"/>
</dbReference>
<dbReference type="HAMAP" id="MF_00365">
    <property type="entry name" value="RecF"/>
    <property type="match status" value="1"/>
</dbReference>
<dbReference type="AlphaFoldDB" id="A0A5S9PLK8"/>
<dbReference type="GO" id="GO:0005524">
    <property type="term" value="F:ATP binding"/>
    <property type="evidence" value="ECO:0007669"/>
    <property type="project" value="UniProtKB-UniRule"/>
</dbReference>
<keyword evidence="4 9" id="KW-0963">Cytoplasm</keyword>
<dbReference type="InterPro" id="IPR027417">
    <property type="entry name" value="P-loop_NTPase"/>
</dbReference>
<keyword evidence="8 9" id="KW-0238">DNA-binding</keyword>
<evidence type="ECO:0000256" key="1">
    <source>
        <dbReference type="ARBA" id="ARBA00004496"/>
    </source>
</evidence>
<keyword evidence="5 9" id="KW-0235">DNA replication</keyword>
<comment type="function">
    <text evidence="9 10">The RecF protein is involved in DNA metabolism; it is required for DNA replication and normal SOS inducibility. RecF binds preferentially to single-stranded, linear DNA. It also seems to bind ATP.</text>
</comment>
<proteinExistence type="inferred from homology"/>
<dbReference type="PANTHER" id="PTHR32182:SF0">
    <property type="entry name" value="DNA REPLICATION AND REPAIR PROTEIN RECF"/>
    <property type="match status" value="1"/>
</dbReference>
<sequence length="374" mass="41858">MYLEKLSIYNFRNIQQVDLSGFCAFNFIHGINGSGKTSILESIHTLALSRSFRSRKMESVISYGFDALTVRGEIVVDNKNVNTVIGVSRPKKGSVVVKINGEKLSTVGELAGVLPVQVINPASFELLEGSPSVRRQYLDWGVFHVKHSGFYEFWPRYRKALLQRNSLLRRGNIEACQLAPWDRELAVMAAYIHEERKKHFKLLEQAFNPIYARLLKLSGVDDGASSMPPLSMVMHAGWKVDEIDFEEHLKNNLTSDLRAGFTRSGPHRADIEFKIGRLPAGDVLSRGQIKTLVCALKLAQSKVLLDQGVSTVFLVDDLAAELDQYRCMAVFAELVSLGVQVFASSVKRSDLNDEWCKGKGLKRFHVEHGSIAEC</sequence>
<keyword evidence="9 10" id="KW-0227">DNA damage</keyword>
<evidence type="ECO:0000256" key="6">
    <source>
        <dbReference type="ARBA" id="ARBA00022741"/>
    </source>
</evidence>
<evidence type="ECO:0000313" key="13">
    <source>
        <dbReference type="EMBL" id="CAA0104691.1"/>
    </source>
</evidence>
<keyword evidence="7 9" id="KW-0067">ATP-binding</keyword>
<gene>
    <name evidence="9 13" type="primary">recF</name>
    <name evidence="13" type="ORF">IHBHHGIJ_02773</name>
    <name evidence="12" type="ORF">KFEGEMFD_02145</name>
</gene>
<dbReference type="Pfam" id="PF02463">
    <property type="entry name" value="SMC_N"/>
    <property type="match status" value="1"/>
</dbReference>
<comment type="subcellular location">
    <subcellularLocation>
        <location evidence="1 9 10">Cytoplasm</location>
    </subcellularLocation>
</comment>
<name>A0A5S9PLK8_9GAMM</name>
<dbReference type="Proteomes" id="UP000439591">
    <property type="component" value="Unassembled WGS sequence"/>
</dbReference>
<dbReference type="GO" id="GO:0005737">
    <property type="term" value="C:cytoplasm"/>
    <property type="evidence" value="ECO:0007669"/>
    <property type="project" value="UniProtKB-SubCell"/>
</dbReference>
<dbReference type="GO" id="GO:0006260">
    <property type="term" value="P:DNA replication"/>
    <property type="evidence" value="ECO:0007669"/>
    <property type="project" value="UniProtKB-UniRule"/>
</dbReference>
<keyword evidence="14" id="KW-1185">Reference proteome</keyword>
<dbReference type="GO" id="GO:0000731">
    <property type="term" value="P:DNA synthesis involved in DNA repair"/>
    <property type="evidence" value="ECO:0007669"/>
    <property type="project" value="TreeGrafter"/>
</dbReference>
<feature type="domain" description="RecF/RecN/SMC N-terminal" evidence="11">
    <location>
        <begin position="2"/>
        <end position="351"/>
    </location>
</feature>
<keyword evidence="6 9" id="KW-0547">Nucleotide-binding</keyword>
<comment type="similarity">
    <text evidence="2 9 10">Belongs to the RecF family.</text>
</comment>
<dbReference type="InterPro" id="IPR001238">
    <property type="entry name" value="DNA-binding_RecF"/>
</dbReference>
<feature type="binding site" evidence="9">
    <location>
        <begin position="30"/>
        <end position="37"/>
    </location>
    <ligand>
        <name>ATP</name>
        <dbReference type="ChEBI" id="CHEBI:30616"/>
    </ligand>
</feature>
<dbReference type="SUPFAM" id="SSF52540">
    <property type="entry name" value="P-loop containing nucleoside triphosphate hydrolases"/>
    <property type="match status" value="1"/>
</dbReference>
<organism evidence="13 14">
    <name type="scientific">Zhongshania aliphaticivorans</name>
    <dbReference type="NCBI Taxonomy" id="1470434"/>
    <lineage>
        <taxon>Bacteria</taxon>
        <taxon>Pseudomonadati</taxon>
        <taxon>Pseudomonadota</taxon>
        <taxon>Gammaproteobacteria</taxon>
        <taxon>Cellvibrionales</taxon>
        <taxon>Spongiibacteraceae</taxon>
        <taxon>Zhongshania</taxon>
    </lineage>
</organism>
<dbReference type="GO" id="GO:0006302">
    <property type="term" value="P:double-strand break repair"/>
    <property type="evidence" value="ECO:0007669"/>
    <property type="project" value="TreeGrafter"/>
</dbReference>
<dbReference type="Proteomes" id="UP000435877">
    <property type="component" value="Unassembled WGS sequence"/>
</dbReference>
<dbReference type="EMBL" id="CACSIM010000003">
    <property type="protein sequence ID" value="CAA0104435.1"/>
    <property type="molecule type" value="Genomic_DNA"/>
</dbReference>
<dbReference type="InterPro" id="IPR003395">
    <property type="entry name" value="RecF/RecN/SMC_N"/>
</dbReference>
<dbReference type="PROSITE" id="PS00617">
    <property type="entry name" value="RECF_1"/>
    <property type="match status" value="1"/>
</dbReference>
<dbReference type="GO" id="GO:0003697">
    <property type="term" value="F:single-stranded DNA binding"/>
    <property type="evidence" value="ECO:0007669"/>
    <property type="project" value="UniProtKB-UniRule"/>
</dbReference>
<evidence type="ECO:0000256" key="5">
    <source>
        <dbReference type="ARBA" id="ARBA00022705"/>
    </source>
</evidence>
<evidence type="ECO:0000313" key="15">
    <source>
        <dbReference type="Proteomes" id="UP000439591"/>
    </source>
</evidence>
<dbReference type="PANTHER" id="PTHR32182">
    <property type="entry name" value="DNA REPLICATION AND REPAIR PROTEIN RECF"/>
    <property type="match status" value="1"/>
</dbReference>
<evidence type="ECO:0000256" key="8">
    <source>
        <dbReference type="ARBA" id="ARBA00023125"/>
    </source>
</evidence>
<evidence type="ECO:0000256" key="2">
    <source>
        <dbReference type="ARBA" id="ARBA00008016"/>
    </source>
</evidence>
<dbReference type="GO" id="GO:0009432">
    <property type="term" value="P:SOS response"/>
    <property type="evidence" value="ECO:0007669"/>
    <property type="project" value="UniProtKB-UniRule"/>
</dbReference>
<evidence type="ECO:0000256" key="3">
    <source>
        <dbReference type="ARBA" id="ARBA00020170"/>
    </source>
</evidence>
<evidence type="ECO:0000256" key="7">
    <source>
        <dbReference type="ARBA" id="ARBA00022840"/>
    </source>
</evidence>
<evidence type="ECO:0000259" key="11">
    <source>
        <dbReference type="Pfam" id="PF02463"/>
    </source>
</evidence>
<reference evidence="14 15" key="1">
    <citation type="submission" date="2019-11" db="EMBL/GenBank/DDBJ databases">
        <authorList>
            <person name="Holert J."/>
        </authorList>
    </citation>
    <scope>NUCLEOTIDE SEQUENCE [LARGE SCALE GENOMIC DNA]</scope>
    <source>
        <strain evidence="12">BC3_2A</strain>
        <strain evidence="13">SB11_1A</strain>
    </source>
</reference>
<dbReference type="Gene3D" id="1.20.1050.90">
    <property type="entry name" value="RecF/RecN/SMC, N-terminal domain"/>
    <property type="match status" value="1"/>
</dbReference>
<keyword evidence="9 10" id="KW-0742">SOS response</keyword>
<evidence type="ECO:0000256" key="4">
    <source>
        <dbReference type="ARBA" id="ARBA00022490"/>
    </source>
</evidence>
<dbReference type="RefSeq" id="WP_159269479.1">
    <property type="nucleotide sequence ID" value="NZ_CACSIK010000002.1"/>
</dbReference>
<dbReference type="InterPro" id="IPR042174">
    <property type="entry name" value="RecF_2"/>
</dbReference>
<protein>
    <recommendedName>
        <fullName evidence="3 9">DNA replication and repair protein RecF</fullName>
    </recommendedName>
</protein>
<evidence type="ECO:0000313" key="12">
    <source>
        <dbReference type="EMBL" id="CAA0104435.1"/>
    </source>
</evidence>
<evidence type="ECO:0000313" key="14">
    <source>
        <dbReference type="Proteomes" id="UP000435877"/>
    </source>
</evidence>